<dbReference type="InterPro" id="IPR004089">
    <property type="entry name" value="MCPsignal_dom"/>
</dbReference>
<evidence type="ECO:0000256" key="5">
    <source>
        <dbReference type="ARBA" id="ARBA00029447"/>
    </source>
</evidence>
<accession>A0A917WTQ3</accession>
<evidence type="ECO:0000259" key="11">
    <source>
        <dbReference type="PROSITE" id="PS50885"/>
    </source>
</evidence>
<comment type="subcellular location">
    <subcellularLocation>
        <location evidence="1">Cell membrane</location>
    </subcellularLocation>
</comment>
<dbReference type="Gene3D" id="1.10.8.500">
    <property type="entry name" value="HAMP domain in histidine kinase"/>
    <property type="match status" value="1"/>
</dbReference>
<feature type="coiled-coil region" evidence="7">
    <location>
        <begin position="693"/>
        <end position="720"/>
    </location>
</feature>
<dbReference type="PANTHER" id="PTHR32089">
    <property type="entry name" value="METHYL-ACCEPTING CHEMOTAXIS PROTEIN MCPB"/>
    <property type="match status" value="1"/>
</dbReference>
<dbReference type="CDD" id="cd06225">
    <property type="entry name" value="HAMP"/>
    <property type="match status" value="1"/>
</dbReference>
<keyword evidence="4 6" id="KW-0807">Transducer</keyword>
<dbReference type="Proteomes" id="UP000618460">
    <property type="component" value="Unassembled WGS sequence"/>
</dbReference>
<evidence type="ECO:0000256" key="4">
    <source>
        <dbReference type="ARBA" id="ARBA00023224"/>
    </source>
</evidence>
<dbReference type="GO" id="GO:0007165">
    <property type="term" value="P:signal transduction"/>
    <property type="evidence" value="ECO:0007669"/>
    <property type="project" value="UniProtKB-KW"/>
</dbReference>
<keyword evidence="9" id="KW-1133">Transmembrane helix</keyword>
<dbReference type="InterPro" id="IPR003660">
    <property type="entry name" value="HAMP_dom"/>
</dbReference>
<sequence length="722" mass="81775">MLIIKKFKFNFPKITNNMINKKQNEDKQSEVQNSKKFRFKAKKPKLAKPKFGKVRLNSIKTKLMLLIITLVTIPFIVVSVINYNQSSSIIKENFESSMEDSLFATSYTTSEVLSQVTAELLQVASNKTFKQAIRNYEEEPEDFYLIENQLEEFLTVTAINSNNLIDSIFVFTQEGKVFEGGASYAGDRGENAFEDTEWFKENQNKKGAYWYKRHTYKYADEDIISYIVPIKNTREEPYRAIVKVNVSIKTVKEKLGMKSADSENEKLALLNSNGLDVLNDKEILNGITFNEDNEKVHSFEQEKDGHTNFVSYKSINGTEWFLVSTVNLDTLTESLNEVRESAIFILLIVLALTAIIGYFIAASFTKPIQKFITHFEEVGNGNLTTRMDSNRKDEFGLLAKGYNNMSDKLVSLISQVKVTSKTLLDSGDVINKNSDKIKNYASDIKESSNHITSGVNEQTMDIQNGVTLNTELSSSISEVVAMIEEVERSTKETKSSSHRGEEQINHLSEQSKETLKKVKEIVLNVQTLAQRTEKINNITEVITDIAKQTNLLSLNSSIEAARAGEHGKGFAVVANEVKKLADKVHASSEEITNIIKDAQESTDAILHNTNELEEQNTLQIETFEKTLKEFEDIINGVQIVEQNTINLNNEANNMQEHNTELSDMITNLSAFSEETLSGCEEVEQSTQNQEGMTKELGEQIKRMQQELHKLTQQITQFQVDKE</sequence>
<reference evidence="12" key="1">
    <citation type="journal article" date="2014" name="Int. J. Syst. Evol. Microbiol.">
        <title>Complete genome sequence of Corynebacterium casei LMG S-19264T (=DSM 44701T), isolated from a smear-ripened cheese.</title>
        <authorList>
            <consortium name="US DOE Joint Genome Institute (JGI-PGF)"/>
            <person name="Walter F."/>
            <person name="Albersmeier A."/>
            <person name="Kalinowski J."/>
            <person name="Ruckert C."/>
        </authorList>
    </citation>
    <scope>NUCLEOTIDE SEQUENCE</scope>
    <source>
        <strain evidence="12">CGMCC 1.6333</strain>
    </source>
</reference>
<evidence type="ECO:0000256" key="3">
    <source>
        <dbReference type="ARBA" id="ARBA00023136"/>
    </source>
</evidence>
<evidence type="ECO:0000256" key="6">
    <source>
        <dbReference type="PROSITE-ProRule" id="PRU00284"/>
    </source>
</evidence>
<evidence type="ECO:0000256" key="9">
    <source>
        <dbReference type="SAM" id="Phobius"/>
    </source>
</evidence>
<evidence type="ECO:0000256" key="8">
    <source>
        <dbReference type="SAM" id="MobiDB-lite"/>
    </source>
</evidence>
<dbReference type="GO" id="GO:0004888">
    <property type="term" value="F:transmembrane signaling receptor activity"/>
    <property type="evidence" value="ECO:0007669"/>
    <property type="project" value="InterPro"/>
</dbReference>
<dbReference type="Gene3D" id="1.10.287.950">
    <property type="entry name" value="Methyl-accepting chemotaxis protein"/>
    <property type="match status" value="1"/>
</dbReference>
<feature type="domain" description="HAMP" evidence="11">
    <location>
        <begin position="362"/>
        <end position="414"/>
    </location>
</feature>
<evidence type="ECO:0000256" key="2">
    <source>
        <dbReference type="ARBA" id="ARBA00022475"/>
    </source>
</evidence>
<dbReference type="SMART" id="SM00304">
    <property type="entry name" value="HAMP"/>
    <property type="match status" value="1"/>
</dbReference>
<keyword evidence="3 9" id="KW-0472">Membrane</keyword>
<comment type="caution">
    <text evidence="12">The sequence shown here is derived from an EMBL/GenBank/DDBJ whole genome shotgun (WGS) entry which is preliminary data.</text>
</comment>
<evidence type="ECO:0000256" key="7">
    <source>
        <dbReference type="SAM" id="Coils"/>
    </source>
</evidence>
<feature type="transmembrane region" description="Helical" evidence="9">
    <location>
        <begin position="342"/>
        <end position="361"/>
    </location>
</feature>
<dbReference type="SMART" id="SM00283">
    <property type="entry name" value="MA"/>
    <property type="match status" value="1"/>
</dbReference>
<organism evidence="12 13">
    <name type="scientific">Paraliobacillus quinghaiensis</name>
    <dbReference type="NCBI Taxonomy" id="470815"/>
    <lineage>
        <taxon>Bacteria</taxon>
        <taxon>Bacillati</taxon>
        <taxon>Bacillota</taxon>
        <taxon>Bacilli</taxon>
        <taxon>Bacillales</taxon>
        <taxon>Bacillaceae</taxon>
        <taxon>Paraliobacillus</taxon>
    </lineage>
</organism>
<evidence type="ECO:0000256" key="1">
    <source>
        <dbReference type="ARBA" id="ARBA00004236"/>
    </source>
</evidence>
<keyword evidence="2" id="KW-1003">Cell membrane</keyword>
<reference evidence="12" key="2">
    <citation type="submission" date="2020-09" db="EMBL/GenBank/DDBJ databases">
        <authorList>
            <person name="Sun Q."/>
            <person name="Zhou Y."/>
        </authorList>
    </citation>
    <scope>NUCLEOTIDE SEQUENCE</scope>
    <source>
        <strain evidence="12">CGMCC 1.6333</strain>
    </source>
</reference>
<keyword evidence="7" id="KW-0175">Coiled coil</keyword>
<dbReference type="AlphaFoldDB" id="A0A917WTQ3"/>
<feature type="coiled-coil region" evidence="7">
    <location>
        <begin position="637"/>
        <end position="667"/>
    </location>
</feature>
<dbReference type="InterPro" id="IPR004090">
    <property type="entry name" value="Chemotax_Me-accpt_rcpt"/>
</dbReference>
<dbReference type="Pfam" id="PF00672">
    <property type="entry name" value="HAMP"/>
    <property type="match status" value="1"/>
</dbReference>
<protein>
    <submittedName>
        <fullName evidence="12">Methyl-accepting chemotaxis protein</fullName>
    </submittedName>
</protein>
<feature type="transmembrane region" description="Helical" evidence="9">
    <location>
        <begin position="63"/>
        <end position="83"/>
    </location>
</feature>
<dbReference type="PANTHER" id="PTHR32089:SF112">
    <property type="entry name" value="LYSOZYME-LIKE PROTEIN-RELATED"/>
    <property type="match status" value="1"/>
</dbReference>
<dbReference type="CDD" id="cd18773">
    <property type="entry name" value="PDC1_HK_sensor"/>
    <property type="match status" value="1"/>
</dbReference>
<dbReference type="GO" id="GO:0006935">
    <property type="term" value="P:chemotaxis"/>
    <property type="evidence" value="ECO:0007669"/>
    <property type="project" value="InterPro"/>
</dbReference>
<evidence type="ECO:0000313" key="12">
    <source>
        <dbReference type="EMBL" id="GGM28435.1"/>
    </source>
</evidence>
<dbReference type="Gene3D" id="3.30.450.20">
    <property type="entry name" value="PAS domain"/>
    <property type="match status" value="2"/>
</dbReference>
<dbReference type="PRINTS" id="PR00260">
    <property type="entry name" value="CHEMTRNSDUCR"/>
</dbReference>
<dbReference type="PROSITE" id="PS50885">
    <property type="entry name" value="HAMP"/>
    <property type="match status" value="1"/>
</dbReference>
<dbReference type="SUPFAM" id="SSF58104">
    <property type="entry name" value="Methyl-accepting chemotaxis protein (MCP) signaling domain"/>
    <property type="match status" value="1"/>
</dbReference>
<comment type="similarity">
    <text evidence="5">Belongs to the methyl-accepting chemotaxis (MCP) protein family.</text>
</comment>
<gene>
    <name evidence="12" type="ORF">GCM10011351_12980</name>
</gene>
<dbReference type="PROSITE" id="PS50111">
    <property type="entry name" value="CHEMOTAXIS_TRANSDUC_2"/>
    <property type="match status" value="1"/>
</dbReference>
<keyword evidence="13" id="KW-1185">Reference proteome</keyword>
<evidence type="ECO:0000259" key="10">
    <source>
        <dbReference type="PROSITE" id="PS50111"/>
    </source>
</evidence>
<feature type="domain" description="Methyl-accepting transducer" evidence="10">
    <location>
        <begin position="433"/>
        <end position="683"/>
    </location>
</feature>
<dbReference type="GO" id="GO:0005886">
    <property type="term" value="C:plasma membrane"/>
    <property type="evidence" value="ECO:0007669"/>
    <property type="project" value="UniProtKB-SubCell"/>
</dbReference>
<feature type="region of interest" description="Disordered" evidence="8">
    <location>
        <begin position="488"/>
        <end position="510"/>
    </location>
</feature>
<proteinExistence type="inferred from homology"/>
<keyword evidence="9" id="KW-0812">Transmembrane</keyword>
<dbReference type="EMBL" id="BMLG01000004">
    <property type="protein sequence ID" value="GGM28435.1"/>
    <property type="molecule type" value="Genomic_DNA"/>
</dbReference>
<dbReference type="Pfam" id="PF00015">
    <property type="entry name" value="MCPsignal"/>
    <property type="match status" value="1"/>
</dbReference>
<name>A0A917WTQ3_9BACI</name>
<dbReference type="OrthoDB" id="9760371at2"/>
<evidence type="ECO:0000313" key="13">
    <source>
        <dbReference type="Proteomes" id="UP000618460"/>
    </source>
</evidence>